<protein>
    <recommendedName>
        <fullName evidence="2">SGNH hydrolase-type esterase domain-containing protein</fullName>
    </recommendedName>
</protein>
<dbReference type="InterPro" id="IPR051532">
    <property type="entry name" value="Ester_Hydrolysis_Enzymes"/>
</dbReference>
<accession>A0A4Y8RXZ8</accession>
<dbReference type="Pfam" id="PF13472">
    <property type="entry name" value="Lipase_GDSL_2"/>
    <property type="match status" value="1"/>
</dbReference>
<comment type="caution">
    <text evidence="3">The sequence shown here is derived from an EMBL/GenBank/DDBJ whole genome shotgun (WGS) entry which is preliminary data.</text>
</comment>
<dbReference type="SUPFAM" id="SSF52266">
    <property type="entry name" value="SGNH hydrolase"/>
    <property type="match status" value="1"/>
</dbReference>
<dbReference type="Proteomes" id="UP000297540">
    <property type="component" value="Unassembled WGS sequence"/>
</dbReference>
<sequence>MRAKSNLLKFSLFLNLVFVMFFIGKRVYYHYYFFFNPPFTETDRWNNFLNKSNDTLANVFIGTSLTSGFPVHSEFSNDTVRNAGFSGAKSGFILEHFKLVLKHHPRKIFIEAGTNDINFKVSIDTFITNMSTMIQLARRSSARIYVQSILPTRRPGMNEWIPTWNAKLKQLCVENNVPFIDLYPHYLDDDGMLDKDLTTDGIHLTAAGYYVWRKNIQPFLNAN</sequence>
<dbReference type="PANTHER" id="PTHR30383:SF5">
    <property type="entry name" value="SGNH HYDROLASE-TYPE ESTERASE DOMAIN-CONTAINING PROTEIN"/>
    <property type="match status" value="1"/>
</dbReference>
<proteinExistence type="predicted"/>
<name>A0A4Y8RXZ8_9SPHI</name>
<dbReference type="OrthoDB" id="9790057at2"/>
<dbReference type="InterPro" id="IPR036514">
    <property type="entry name" value="SGNH_hydro_sf"/>
</dbReference>
<evidence type="ECO:0000259" key="2">
    <source>
        <dbReference type="Pfam" id="PF13472"/>
    </source>
</evidence>
<dbReference type="RefSeq" id="WP_134737984.1">
    <property type="nucleotide sequence ID" value="NZ_SOZE01000065.1"/>
</dbReference>
<gene>
    <name evidence="3" type="ORF">E2R66_27890</name>
</gene>
<evidence type="ECO:0000256" key="1">
    <source>
        <dbReference type="SAM" id="Phobius"/>
    </source>
</evidence>
<dbReference type="Gene3D" id="3.40.50.1110">
    <property type="entry name" value="SGNH hydrolase"/>
    <property type="match status" value="1"/>
</dbReference>
<keyword evidence="1" id="KW-0812">Transmembrane</keyword>
<keyword evidence="1" id="KW-1133">Transmembrane helix</keyword>
<keyword evidence="1" id="KW-0472">Membrane</keyword>
<evidence type="ECO:0000313" key="4">
    <source>
        <dbReference type="Proteomes" id="UP000297540"/>
    </source>
</evidence>
<keyword evidence="4" id="KW-1185">Reference proteome</keyword>
<reference evidence="3 4" key="1">
    <citation type="journal article" date="2017" name="Int. J. Syst. Evol. Microbiol.">
        <title>Mucilaginibacterpsychrotolerans sp. nov., isolated from peatlands.</title>
        <authorList>
            <person name="Deng Y."/>
            <person name="Shen L."/>
            <person name="Xu B."/>
            <person name="Liu Y."/>
            <person name="Gu Z."/>
            <person name="Liu H."/>
            <person name="Zhou Y."/>
        </authorList>
    </citation>
    <scope>NUCLEOTIDE SEQUENCE [LARGE SCALE GENOMIC DNA]</scope>
    <source>
        <strain evidence="3 4">NH7-4</strain>
    </source>
</reference>
<feature type="domain" description="SGNH hydrolase-type esterase" evidence="2">
    <location>
        <begin position="75"/>
        <end position="209"/>
    </location>
</feature>
<dbReference type="EMBL" id="SOZE01000065">
    <property type="protein sequence ID" value="TFF29747.1"/>
    <property type="molecule type" value="Genomic_DNA"/>
</dbReference>
<dbReference type="AlphaFoldDB" id="A0A4Y8RXZ8"/>
<organism evidence="3 4">
    <name type="scientific">Mucilaginibacter psychrotolerans</name>
    <dbReference type="NCBI Taxonomy" id="1524096"/>
    <lineage>
        <taxon>Bacteria</taxon>
        <taxon>Pseudomonadati</taxon>
        <taxon>Bacteroidota</taxon>
        <taxon>Sphingobacteriia</taxon>
        <taxon>Sphingobacteriales</taxon>
        <taxon>Sphingobacteriaceae</taxon>
        <taxon>Mucilaginibacter</taxon>
    </lineage>
</organism>
<dbReference type="GO" id="GO:0004622">
    <property type="term" value="F:phosphatidylcholine lysophospholipase activity"/>
    <property type="evidence" value="ECO:0007669"/>
    <property type="project" value="TreeGrafter"/>
</dbReference>
<evidence type="ECO:0000313" key="3">
    <source>
        <dbReference type="EMBL" id="TFF29747.1"/>
    </source>
</evidence>
<dbReference type="PANTHER" id="PTHR30383">
    <property type="entry name" value="THIOESTERASE 1/PROTEASE 1/LYSOPHOSPHOLIPASE L1"/>
    <property type="match status" value="1"/>
</dbReference>
<dbReference type="InterPro" id="IPR013830">
    <property type="entry name" value="SGNH_hydro"/>
</dbReference>
<feature type="transmembrane region" description="Helical" evidence="1">
    <location>
        <begin position="12"/>
        <end position="34"/>
    </location>
</feature>